<keyword evidence="3" id="KW-1185">Reference proteome</keyword>
<reference evidence="2 3" key="1">
    <citation type="submission" date="2020-04" db="EMBL/GenBank/DDBJ databases">
        <title>Molecular characterization of pseudomonads from Agaricus bisporus reveal novel blotch 2 pathogens in Western Europe.</title>
        <authorList>
            <person name="Taparia T."/>
            <person name="Krijger M."/>
            <person name="Haynes E."/>
            <person name="Elpinstone J.G."/>
            <person name="Noble R."/>
            <person name="Van Der Wolf J."/>
        </authorList>
    </citation>
    <scope>NUCLEOTIDE SEQUENCE [LARGE SCALE GENOMIC DNA]</scope>
    <source>
        <strain evidence="2 3">P7774</strain>
    </source>
</reference>
<dbReference type="PANTHER" id="PTHR22642:SF2">
    <property type="entry name" value="PROTEIN LONG AFTER FAR-RED 3"/>
    <property type="match status" value="1"/>
</dbReference>
<dbReference type="Proteomes" id="UP000572863">
    <property type="component" value="Unassembled WGS sequence"/>
</dbReference>
<dbReference type="InterPro" id="IPR033932">
    <property type="entry name" value="YtcJ-like"/>
</dbReference>
<dbReference type="SUPFAM" id="SSF51338">
    <property type="entry name" value="Composite domain of metallo-dependent hydrolases"/>
    <property type="match status" value="1"/>
</dbReference>
<protein>
    <submittedName>
        <fullName evidence="2">Amidohydrolase</fullName>
    </submittedName>
</protein>
<sequence>MVFKFFFAILILCFPVFTEIGNAWSHPTIIENVRGYTLAAGGLLRFDALVFDSEGKVVGVGKAAELIADSSPATRIDGKGHVLLPGLTDAHGHIKWLGESLRSIDLSRAKTLSSAQEAISEFAMARPGETWLTGSGWNQVVWGLGRFPTATEIDMVVSDRPVWLTRVDAHAGWANTKAMQLAGITKKTPDPKGGRIERDVQGAPTGVMVDAAMGLVTRVIPKPSEREREVELQSALEHLSAQGLTSVHDAGIDSQTFSVLSRFADQGRLPLRVYAMIGGIGEDFQAFSKRGPLVGYGDDRLTVRSVKLYADGALGSRGASLFMGYSDDPGNKGLLFDSQQEMQNKIETALKSGFQVNVHGIGDAAIRQVLDSFEYAFANVDGRKLRNRIEHSQVIAMADIARFVDLDLIASMQPIHATSDMNMAQDRIGTERIKGAYAWRSLLNQGTKVAAGSDFPVESSNPFYGLHAAVVRANQNGIPIGGWYPEQAMTLLEAFRAFTLDAAYAGHQETTQGSLEPGKWADFILVDQDIFHVSPAQLWRTRVLQTWVGGKQVYQSSD</sequence>
<proteinExistence type="predicted"/>
<accession>A0ABX2QYK5</accession>
<dbReference type="CDD" id="cd01300">
    <property type="entry name" value="YtcJ_like"/>
    <property type="match status" value="1"/>
</dbReference>
<dbReference type="Gene3D" id="3.20.20.140">
    <property type="entry name" value="Metal-dependent hydrolases"/>
    <property type="match status" value="1"/>
</dbReference>
<dbReference type="Gene3D" id="3.10.310.70">
    <property type="match status" value="1"/>
</dbReference>
<dbReference type="InterPro" id="IPR011059">
    <property type="entry name" value="Metal-dep_hydrolase_composite"/>
</dbReference>
<dbReference type="InterPro" id="IPR032466">
    <property type="entry name" value="Metal_Hydrolase"/>
</dbReference>
<organism evidence="2 3">
    <name type="scientific">Pseudomonas reactans</name>
    <dbReference type="NCBI Taxonomy" id="117680"/>
    <lineage>
        <taxon>Bacteria</taxon>
        <taxon>Pseudomonadati</taxon>
        <taxon>Pseudomonadota</taxon>
        <taxon>Gammaproteobacteria</taxon>
        <taxon>Pseudomonadales</taxon>
        <taxon>Pseudomonadaceae</taxon>
        <taxon>Pseudomonas</taxon>
    </lineage>
</organism>
<gene>
    <name evidence="2" type="ORF">HX871_20540</name>
</gene>
<name>A0ABX2QYK5_9PSED</name>
<dbReference type="PANTHER" id="PTHR22642">
    <property type="entry name" value="IMIDAZOLONEPROPIONASE"/>
    <property type="match status" value="1"/>
</dbReference>
<dbReference type="EMBL" id="JACARY010000043">
    <property type="protein sequence ID" value="NWD96818.1"/>
    <property type="molecule type" value="Genomic_DNA"/>
</dbReference>
<dbReference type="RefSeq" id="WP_177060795.1">
    <property type="nucleotide sequence ID" value="NZ_JACARY010000043.1"/>
</dbReference>
<evidence type="ECO:0000313" key="3">
    <source>
        <dbReference type="Proteomes" id="UP000572863"/>
    </source>
</evidence>
<dbReference type="Pfam" id="PF07969">
    <property type="entry name" value="Amidohydro_3"/>
    <property type="match status" value="1"/>
</dbReference>
<feature type="domain" description="Amidohydrolase 3" evidence="1">
    <location>
        <begin position="76"/>
        <end position="554"/>
    </location>
</feature>
<evidence type="ECO:0000313" key="2">
    <source>
        <dbReference type="EMBL" id="NWD96818.1"/>
    </source>
</evidence>
<comment type="caution">
    <text evidence="2">The sequence shown here is derived from an EMBL/GenBank/DDBJ whole genome shotgun (WGS) entry which is preliminary data.</text>
</comment>
<dbReference type="InterPro" id="IPR013108">
    <property type="entry name" value="Amidohydro_3"/>
</dbReference>
<dbReference type="SUPFAM" id="SSF51556">
    <property type="entry name" value="Metallo-dependent hydrolases"/>
    <property type="match status" value="1"/>
</dbReference>
<dbReference type="Gene3D" id="2.30.40.10">
    <property type="entry name" value="Urease, subunit C, domain 1"/>
    <property type="match status" value="1"/>
</dbReference>
<evidence type="ECO:0000259" key="1">
    <source>
        <dbReference type="Pfam" id="PF07969"/>
    </source>
</evidence>